<dbReference type="Proteomes" id="UP000001423">
    <property type="component" value="Chromosome"/>
</dbReference>
<gene>
    <name evidence="2" type="ordered locus">PMT_2125</name>
</gene>
<dbReference type="HOGENOM" id="CLU_2106832_0_0_3"/>
<dbReference type="EMBL" id="BX548175">
    <property type="protein sequence ID" value="CAE22299.1"/>
    <property type="molecule type" value="Genomic_DNA"/>
</dbReference>
<proteinExistence type="predicted"/>
<evidence type="ECO:0000313" key="3">
    <source>
        <dbReference type="Proteomes" id="UP000001423"/>
    </source>
</evidence>
<evidence type="ECO:0000313" key="2">
    <source>
        <dbReference type="EMBL" id="CAE22299.1"/>
    </source>
</evidence>
<organism evidence="2 3">
    <name type="scientific">Prochlorococcus marinus (strain MIT 9313)</name>
    <dbReference type="NCBI Taxonomy" id="74547"/>
    <lineage>
        <taxon>Bacteria</taxon>
        <taxon>Bacillati</taxon>
        <taxon>Cyanobacteriota</taxon>
        <taxon>Cyanophyceae</taxon>
        <taxon>Synechococcales</taxon>
        <taxon>Prochlorococcaceae</taxon>
        <taxon>Prochlorococcus</taxon>
    </lineage>
</organism>
<name>Q7V444_PROMM</name>
<accession>Q7V444</accession>
<protein>
    <submittedName>
        <fullName evidence="2">Uncharacterized protein</fullName>
    </submittedName>
</protein>
<sequence length="115" mass="12960">MVQKVLVMEGQEEIGRRVRLLLMVVKDTTFSDYSYEPFQQLKHKLMTDPTENEQVNEELSTDELKGVSGGFGLEENHYFTGSKPEGSGYGGTREDWKKSKTIVKSTLGDGDGEHE</sequence>
<keyword evidence="3" id="KW-1185">Reference proteome</keyword>
<dbReference type="KEGG" id="pmt:PMT_2125"/>
<dbReference type="AlphaFoldDB" id="Q7V444"/>
<feature type="region of interest" description="Disordered" evidence="1">
    <location>
        <begin position="75"/>
        <end position="95"/>
    </location>
</feature>
<evidence type="ECO:0000256" key="1">
    <source>
        <dbReference type="SAM" id="MobiDB-lite"/>
    </source>
</evidence>
<reference evidence="2 3" key="1">
    <citation type="journal article" date="2003" name="Nature">
        <title>Genome divergence in two Prochlorococcus ecotypes reflects oceanic niche differentiation.</title>
        <authorList>
            <person name="Rocap G."/>
            <person name="Larimer F.W."/>
            <person name="Lamerdin J.E."/>
            <person name="Malfatti S."/>
            <person name="Chain P."/>
            <person name="Ahlgren N.A."/>
            <person name="Arellano A."/>
            <person name="Coleman M."/>
            <person name="Hauser L."/>
            <person name="Hess W.R."/>
            <person name="Johnson Z.I."/>
            <person name="Land M.L."/>
            <person name="Lindell D."/>
            <person name="Post A.F."/>
            <person name="Regala W."/>
            <person name="Shah M."/>
            <person name="Shaw S.L."/>
            <person name="Steglich C."/>
            <person name="Sullivan M.B."/>
            <person name="Ting C.S."/>
            <person name="Tolonen A."/>
            <person name="Webb E.A."/>
            <person name="Zinser E.R."/>
            <person name="Chisholm S.W."/>
        </authorList>
    </citation>
    <scope>NUCLEOTIDE SEQUENCE [LARGE SCALE GENOMIC DNA]</scope>
    <source>
        <strain evidence="3">MIT 9313</strain>
    </source>
</reference>